<dbReference type="RefSeq" id="WP_248010076.1">
    <property type="nucleotide sequence ID" value="NZ_JAJHVV010000011.1"/>
</dbReference>
<organism evidence="3 4">
    <name type="scientific">Vibrio amylolyticus</name>
    <dbReference type="NCBI Taxonomy" id="2847292"/>
    <lineage>
        <taxon>Bacteria</taxon>
        <taxon>Pseudomonadati</taxon>
        <taxon>Pseudomonadota</taxon>
        <taxon>Gammaproteobacteria</taxon>
        <taxon>Vibrionales</taxon>
        <taxon>Vibrionaceae</taxon>
        <taxon>Vibrio</taxon>
    </lineage>
</organism>
<evidence type="ECO:0008006" key="5">
    <source>
        <dbReference type="Google" id="ProtNLM"/>
    </source>
</evidence>
<sequence>MNNDIKKDFNLGGSVEKALSGDYELKVGDVLKEAGSITVKHFLSFTPSVMILLIVQLAIFYIALKLQLGDPSIILTILDNPDGFNQSMVQAIFVANFSYEVVSAPIFAGISLMAMSHAAGLNTKSRHIGKGLQFTVPVILATLFALVLQGIAGAVLPFVSLYLSLAFSNSILLVCEKRVSPLQSLWLSLRAVNKKIFTIAAIYFVVTMLFVAAAMFYGIGLIFVLPFFFHVKGIIYRNMFGIKLKIVATDRSDDDTPNDDTPTTKDDHNKDSDVFNA</sequence>
<accession>A0A9X2BKV8</accession>
<feature type="compositionally biased region" description="Basic and acidic residues" evidence="1">
    <location>
        <begin position="262"/>
        <end position="277"/>
    </location>
</feature>
<dbReference type="Proteomes" id="UP001139559">
    <property type="component" value="Unassembled WGS sequence"/>
</dbReference>
<feature type="transmembrane region" description="Helical" evidence="2">
    <location>
        <begin position="131"/>
        <end position="148"/>
    </location>
</feature>
<keyword evidence="2" id="KW-0812">Transmembrane</keyword>
<feature type="transmembrane region" description="Helical" evidence="2">
    <location>
        <begin position="42"/>
        <end position="64"/>
    </location>
</feature>
<feature type="transmembrane region" description="Helical" evidence="2">
    <location>
        <begin position="196"/>
        <end position="229"/>
    </location>
</feature>
<gene>
    <name evidence="3" type="ORF">KP803_17090</name>
</gene>
<proteinExistence type="predicted"/>
<name>A0A9X2BKV8_9VIBR</name>
<evidence type="ECO:0000256" key="1">
    <source>
        <dbReference type="SAM" id="MobiDB-lite"/>
    </source>
</evidence>
<feature type="region of interest" description="Disordered" evidence="1">
    <location>
        <begin position="251"/>
        <end position="277"/>
    </location>
</feature>
<protein>
    <recommendedName>
        <fullName evidence="5">Proline and glycine rich transmembrane protein gene in bax</fullName>
    </recommendedName>
</protein>
<feature type="transmembrane region" description="Helical" evidence="2">
    <location>
        <begin position="97"/>
        <end position="119"/>
    </location>
</feature>
<evidence type="ECO:0000313" key="3">
    <source>
        <dbReference type="EMBL" id="MCK6264997.1"/>
    </source>
</evidence>
<keyword evidence="4" id="KW-1185">Reference proteome</keyword>
<keyword evidence="2" id="KW-0472">Membrane</keyword>
<dbReference type="AlphaFoldDB" id="A0A9X2BKV8"/>
<keyword evidence="2" id="KW-1133">Transmembrane helix</keyword>
<reference evidence="3" key="1">
    <citation type="submission" date="2021-11" db="EMBL/GenBank/DDBJ databases">
        <title>Vibrio ZSDE26 sp. nov. and Vibrio ZSDZ34 sp. nov., isolated from coastal seawater in Qingdao.</title>
        <authorList>
            <person name="Zhang P."/>
        </authorList>
    </citation>
    <scope>NUCLEOTIDE SEQUENCE</scope>
    <source>
        <strain evidence="3">ZSDE26</strain>
    </source>
</reference>
<evidence type="ECO:0000256" key="2">
    <source>
        <dbReference type="SAM" id="Phobius"/>
    </source>
</evidence>
<evidence type="ECO:0000313" key="4">
    <source>
        <dbReference type="Proteomes" id="UP001139559"/>
    </source>
</evidence>
<dbReference type="EMBL" id="JAJHVV010000011">
    <property type="protein sequence ID" value="MCK6264997.1"/>
    <property type="molecule type" value="Genomic_DNA"/>
</dbReference>
<comment type="caution">
    <text evidence="3">The sequence shown here is derived from an EMBL/GenBank/DDBJ whole genome shotgun (WGS) entry which is preliminary data.</text>
</comment>